<dbReference type="Proteomes" id="UP000030151">
    <property type="component" value="Unassembled WGS sequence"/>
</dbReference>
<gene>
    <name evidence="2" type="ORF">X797_005823</name>
</gene>
<accession>A0A014PB60</accession>
<name>A0A014PB60_9HYPO</name>
<keyword evidence="1" id="KW-0732">Signal</keyword>
<dbReference type="AlphaFoldDB" id="A0A014PB60"/>
<feature type="chain" id="PRO_5001472965" evidence="1">
    <location>
        <begin position="20"/>
        <end position="167"/>
    </location>
</feature>
<feature type="signal peptide" evidence="1">
    <location>
        <begin position="1"/>
        <end position="19"/>
    </location>
</feature>
<organism evidence="2 3">
    <name type="scientific">Metarhizium robertsii</name>
    <dbReference type="NCBI Taxonomy" id="568076"/>
    <lineage>
        <taxon>Eukaryota</taxon>
        <taxon>Fungi</taxon>
        <taxon>Dikarya</taxon>
        <taxon>Ascomycota</taxon>
        <taxon>Pezizomycotina</taxon>
        <taxon>Sordariomycetes</taxon>
        <taxon>Hypocreomycetidae</taxon>
        <taxon>Hypocreales</taxon>
        <taxon>Clavicipitaceae</taxon>
        <taxon>Metarhizium</taxon>
    </lineage>
</organism>
<dbReference type="HOGENOM" id="CLU_1687048_0_0_1"/>
<evidence type="ECO:0000313" key="2">
    <source>
        <dbReference type="EMBL" id="EXV01249.1"/>
    </source>
</evidence>
<reference evidence="2 3" key="1">
    <citation type="submission" date="2014-02" db="EMBL/GenBank/DDBJ databases">
        <title>The genome sequence of the entomopathogenic fungus Metarhizium robertsii ARSEF 2575.</title>
        <authorList>
            <person name="Giuliano Garisto Donzelli B."/>
            <person name="Roe B.A."/>
            <person name="Macmil S.L."/>
            <person name="Krasnoff S.B."/>
            <person name="Gibson D.M."/>
        </authorList>
    </citation>
    <scope>NUCLEOTIDE SEQUENCE [LARGE SCALE GENOMIC DNA]</scope>
    <source>
        <strain evidence="2 3">ARSEF 2575</strain>
    </source>
</reference>
<sequence>MFGGKLLALLPLLQAQVWGLAIKATDLDGNLIKARGFQRASCTSPFDWSPASINDAVGARNKLQIAPDPQGSTVTIPTGANKCSDISCYGEAKIVVCNNAATESMGPCLNAKVQGKVLTQGFYSEDWNVIVRKKDGSERFSRSICDFVQALQAIRVRDLVEVLGFQT</sequence>
<comment type="caution">
    <text evidence="2">The sequence shown here is derived from an EMBL/GenBank/DDBJ whole genome shotgun (WGS) entry which is preliminary data.</text>
</comment>
<dbReference type="EMBL" id="JELW01000009">
    <property type="protein sequence ID" value="EXV01249.1"/>
    <property type="molecule type" value="Genomic_DNA"/>
</dbReference>
<proteinExistence type="predicted"/>
<evidence type="ECO:0000256" key="1">
    <source>
        <dbReference type="SAM" id="SignalP"/>
    </source>
</evidence>
<evidence type="ECO:0000313" key="3">
    <source>
        <dbReference type="Proteomes" id="UP000030151"/>
    </source>
</evidence>
<protein>
    <submittedName>
        <fullName evidence="2">Uncharacterized protein</fullName>
    </submittedName>
</protein>